<dbReference type="OrthoDB" id="9793321at2"/>
<dbReference type="Gene3D" id="6.10.250.690">
    <property type="match status" value="1"/>
</dbReference>
<evidence type="ECO:0000313" key="13">
    <source>
        <dbReference type="Proteomes" id="UP000184171"/>
    </source>
</evidence>
<keyword evidence="5" id="KW-0805">Transcription regulation</keyword>
<dbReference type="GO" id="GO:0005829">
    <property type="term" value="C:cytosol"/>
    <property type="evidence" value="ECO:0007669"/>
    <property type="project" value="TreeGrafter"/>
</dbReference>
<proteinExistence type="predicted"/>
<dbReference type="InterPro" id="IPR011006">
    <property type="entry name" value="CheY-like_superfamily"/>
</dbReference>
<dbReference type="GO" id="GO:0006355">
    <property type="term" value="P:regulation of DNA-templated transcription"/>
    <property type="evidence" value="ECO:0007669"/>
    <property type="project" value="InterPro"/>
</dbReference>
<accession>A0A1M6IQB8</accession>
<evidence type="ECO:0000256" key="2">
    <source>
        <dbReference type="ARBA" id="ARBA00022490"/>
    </source>
</evidence>
<evidence type="ECO:0000256" key="1">
    <source>
        <dbReference type="ARBA" id="ARBA00004496"/>
    </source>
</evidence>
<dbReference type="PANTHER" id="PTHR48111:SF39">
    <property type="entry name" value="TRANSCRIPTIONAL REGULATORY PROTEIN CPXR"/>
    <property type="match status" value="1"/>
</dbReference>
<dbReference type="Gene3D" id="3.40.50.2300">
    <property type="match status" value="1"/>
</dbReference>
<reference evidence="12 13" key="1">
    <citation type="submission" date="2016-11" db="EMBL/GenBank/DDBJ databases">
        <authorList>
            <person name="Jaros S."/>
            <person name="Januszkiewicz K."/>
            <person name="Wedrychowicz H."/>
        </authorList>
    </citation>
    <scope>NUCLEOTIDE SEQUENCE [LARGE SCALE GENOMIC DNA]</scope>
    <source>
        <strain evidence="12 13">DSM 5091</strain>
    </source>
</reference>
<dbReference type="InterPro" id="IPR001789">
    <property type="entry name" value="Sig_transdc_resp-reg_receiver"/>
</dbReference>
<keyword evidence="13" id="KW-1185">Reference proteome</keyword>
<dbReference type="Pfam" id="PF00486">
    <property type="entry name" value="Trans_reg_C"/>
    <property type="match status" value="1"/>
</dbReference>
<dbReference type="GO" id="GO:0000156">
    <property type="term" value="F:phosphorelay response regulator activity"/>
    <property type="evidence" value="ECO:0007669"/>
    <property type="project" value="TreeGrafter"/>
</dbReference>
<dbReference type="InterPro" id="IPR001867">
    <property type="entry name" value="OmpR/PhoB-type_DNA-bd"/>
</dbReference>
<comment type="subcellular location">
    <subcellularLocation>
        <location evidence="1">Cytoplasm</location>
    </subcellularLocation>
</comment>
<evidence type="ECO:0000256" key="7">
    <source>
        <dbReference type="ARBA" id="ARBA00023163"/>
    </source>
</evidence>
<dbReference type="Gene3D" id="1.10.10.10">
    <property type="entry name" value="Winged helix-like DNA-binding domain superfamily/Winged helix DNA-binding domain"/>
    <property type="match status" value="1"/>
</dbReference>
<dbReference type="InterPro" id="IPR036388">
    <property type="entry name" value="WH-like_DNA-bd_sf"/>
</dbReference>
<organism evidence="12 13">
    <name type="scientific">Malonomonas rubra DSM 5091</name>
    <dbReference type="NCBI Taxonomy" id="1122189"/>
    <lineage>
        <taxon>Bacteria</taxon>
        <taxon>Pseudomonadati</taxon>
        <taxon>Thermodesulfobacteriota</taxon>
        <taxon>Desulfuromonadia</taxon>
        <taxon>Desulfuromonadales</taxon>
        <taxon>Geopsychrobacteraceae</taxon>
        <taxon>Malonomonas</taxon>
    </lineage>
</organism>
<evidence type="ECO:0000256" key="4">
    <source>
        <dbReference type="ARBA" id="ARBA00023012"/>
    </source>
</evidence>
<evidence type="ECO:0000256" key="3">
    <source>
        <dbReference type="ARBA" id="ARBA00022553"/>
    </source>
</evidence>
<dbReference type="PROSITE" id="PS51755">
    <property type="entry name" value="OMPR_PHOB"/>
    <property type="match status" value="1"/>
</dbReference>
<dbReference type="PROSITE" id="PS50110">
    <property type="entry name" value="RESPONSE_REGULATORY"/>
    <property type="match status" value="1"/>
</dbReference>
<feature type="domain" description="Response regulatory" evidence="10">
    <location>
        <begin position="3"/>
        <end position="116"/>
    </location>
</feature>
<dbReference type="Pfam" id="PF00072">
    <property type="entry name" value="Response_reg"/>
    <property type="match status" value="1"/>
</dbReference>
<keyword evidence="2" id="KW-0963">Cytoplasm</keyword>
<dbReference type="SMART" id="SM00448">
    <property type="entry name" value="REC"/>
    <property type="match status" value="1"/>
</dbReference>
<evidence type="ECO:0000256" key="5">
    <source>
        <dbReference type="ARBA" id="ARBA00023015"/>
    </source>
</evidence>
<dbReference type="CDD" id="cd00383">
    <property type="entry name" value="trans_reg_C"/>
    <property type="match status" value="1"/>
</dbReference>
<dbReference type="Proteomes" id="UP000184171">
    <property type="component" value="Unassembled WGS sequence"/>
</dbReference>
<keyword evidence="6 9" id="KW-0238">DNA-binding</keyword>
<dbReference type="SUPFAM" id="SSF52172">
    <property type="entry name" value="CheY-like"/>
    <property type="match status" value="1"/>
</dbReference>
<dbReference type="FunFam" id="3.40.50.2300:FF:000001">
    <property type="entry name" value="DNA-binding response regulator PhoB"/>
    <property type="match status" value="1"/>
</dbReference>
<dbReference type="RefSeq" id="WP_072908780.1">
    <property type="nucleotide sequence ID" value="NZ_FQZT01000007.1"/>
</dbReference>
<dbReference type="PANTHER" id="PTHR48111">
    <property type="entry name" value="REGULATOR OF RPOS"/>
    <property type="match status" value="1"/>
</dbReference>
<dbReference type="GO" id="GO:0000976">
    <property type="term" value="F:transcription cis-regulatory region binding"/>
    <property type="evidence" value="ECO:0007669"/>
    <property type="project" value="TreeGrafter"/>
</dbReference>
<gene>
    <name evidence="12" type="ORF">SAMN02745165_02204</name>
</gene>
<dbReference type="STRING" id="1122189.SAMN02745165_02204"/>
<evidence type="ECO:0000256" key="6">
    <source>
        <dbReference type="ARBA" id="ARBA00023125"/>
    </source>
</evidence>
<dbReference type="InterPro" id="IPR039420">
    <property type="entry name" value="WalR-like"/>
</dbReference>
<dbReference type="AlphaFoldDB" id="A0A1M6IQB8"/>
<feature type="modified residue" description="4-aspartylphosphate" evidence="8">
    <location>
        <position position="52"/>
    </location>
</feature>
<dbReference type="SMART" id="SM00862">
    <property type="entry name" value="Trans_reg_C"/>
    <property type="match status" value="1"/>
</dbReference>
<dbReference type="InterPro" id="IPR016032">
    <property type="entry name" value="Sig_transdc_resp-reg_C-effctor"/>
</dbReference>
<keyword evidence="3 8" id="KW-0597">Phosphoprotein</keyword>
<feature type="domain" description="OmpR/PhoB-type" evidence="11">
    <location>
        <begin position="131"/>
        <end position="230"/>
    </location>
</feature>
<evidence type="ECO:0000259" key="11">
    <source>
        <dbReference type="PROSITE" id="PS51755"/>
    </source>
</evidence>
<keyword evidence="7" id="KW-0804">Transcription</keyword>
<name>A0A1M6IQB8_MALRU</name>
<dbReference type="CDD" id="cd17623">
    <property type="entry name" value="REC_OmpR_CpxR"/>
    <property type="match status" value="1"/>
</dbReference>
<dbReference type="SUPFAM" id="SSF46894">
    <property type="entry name" value="C-terminal effector domain of the bipartite response regulators"/>
    <property type="match status" value="1"/>
</dbReference>
<dbReference type="EMBL" id="FQZT01000007">
    <property type="protein sequence ID" value="SHJ36650.1"/>
    <property type="molecule type" value="Genomic_DNA"/>
</dbReference>
<protein>
    <submittedName>
        <fullName evidence="12">Two component transcriptional regulator, winged helix family</fullName>
    </submittedName>
</protein>
<dbReference type="InterPro" id="IPR058124">
    <property type="entry name" value="CpxR-like_REC"/>
</dbReference>
<evidence type="ECO:0000256" key="8">
    <source>
        <dbReference type="PROSITE-ProRule" id="PRU00169"/>
    </source>
</evidence>
<dbReference type="GO" id="GO:0032993">
    <property type="term" value="C:protein-DNA complex"/>
    <property type="evidence" value="ECO:0007669"/>
    <property type="project" value="TreeGrafter"/>
</dbReference>
<sequence>MNRILVIDDDTELCELLSDYLGGEGFLVETVNHGTEGATQALEQEYTLVVLDVMLPGMSGFDVLRRIRETSKVPVIMLTARGDDVDRIVGLELGADDYLPKPFNPRELIARIRAVQRRMDTSDSGTRKSDDGELRVGDIVLCPTNRSVKRDGTTVELTSVEFTLLTVLLKQAGNVISREELVEKALGRRLSAYDRSIDVHVSALRKKLGKEYAGEERIKTIRGIGYLYTRAEA</sequence>
<evidence type="ECO:0000256" key="9">
    <source>
        <dbReference type="PROSITE-ProRule" id="PRU01091"/>
    </source>
</evidence>
<feature type="DNA-binding region" description="OmpR/PhoB-type" evidence="9">
    <location>
        <begin position="131"/>
        <end position="230"/>
    </location>
</feature>
<evidence type="ECO:0000259" key="10">
    <source>
        <dbReference type="PROSITE" id="PS50110"/>
    </source>
</evidence>
<evidence type="ECO:0000313" key="12">
    <source>
        <dbReference type="EMBL" id="SHJ36650.1"/>
    </source>
</evidence>
<keyword evidence="4" id="KW-0902">Two-component regulatory system</keyword>